<evidence type="ECO:0000256" key="1">
    <source>
        <dbReference type="ARBA" id="ARBA00022803"/>
    </source>
</evidence>
<gene>
    <name evidence="2" type="ORF">ACHAW5_008230</name>
</gene>
<organism evidence="2 3">
    <name type="scientific">Stephanodiscus triporus</name>
    <dbReference type="NCBI Taxonomy" id="2934178"/>
    <lineage>
        <taxon>Eukaryota</taxon>
        <taxon>Sar</taxon>
        <taxon>Stramenopiles</taxon>
        <taxon>Ochrophyta</taxon>
        <taxon>Bacillariophyta</taxon>
        <taxon>Coscinodiscophyceae</taxon>
        <taxon>Thalassiosirophycidae</taxon>
        <taxon>Stephanodiscales</taxon>
        <taxon>Stephanodiscaceae</taxon>
        <taxon>Stephanodiscus</taxon>
    </lineage>
</organism>
<keyword evidence="1" id="KW-0802">TPR repeat</keyword>
<dbReference type="InterPro" id="IPR051966">
    <property type="entry name" value="RPAP3"/>
</dbReference>
<dbReference type="PANTHER" id="PTHR46423">
    <property type="entry name" value="RNA POLYMERASE II-ASSOCIATED PROTEIN 3"/>
    <property type="match status" value="1"/>
</dbReference>
<sequence length="218" mass="24174">MASSSYDVQLQIRRAAEERSAAHQDLVSWIDHVAVQGCKETDKKRTTKASENINAKDHSTTSLKDAQISSIDRSQCEDERLRGNNFFALGNYHDAIACYTRCLGNKDALTSPLVYSNRAIAHLKLKSWVQAEADATLALQIDPLHFKSYQRRCVARLAMGKVRAAMQDICAATDAATADDPSAESSLAEIQELRTTIEKKLAELPTKCPRRKIPITIV</sequence>
<dbReference type="InterPro" id="IPR019734">
    <property type="entry name" value="TPR_rpt"/>
</dbReference>
<dbReference type="EMBL" id="JALLAZ020001839">
    <property type="protein sequence ID" value="KAL3762006.1"/>
    <property type="molecule type" value="Genomic_DNA"/>
</dbReference>
<name>A0ABD3MJ49_9STRA</name>
<accession>A0ABD3MJ49</accession>
<reference evidence="2 3" key="1">
    <citation type="submission" date="2024-10" db="EMBL/GenBank/DDBJ databases">
        <title>Updated reference genomes for cyclostephanoid diatoms.</title>
        <authorList>
            <person name="Roberts W.R."/>
            <person name="Alverson A.J."/>
        </authorList>
    </citation>
    <scope>NUCLEOTIDE SEQUENCE [LARGE SCALE GENOMIC DNA]</scope>
    <source>
        <strain evidence="2 3">AJA276-08</strain>
    </source>
</reference>
<dbReference type="PANTHER" id="PTHR46423:SF1">
    <property type="entry name" value="RNA POLYMERASE II-ASSOCIATED PROTEIN 3"/>
    <property type="match status" value="1"/>
</dbReference>
<evidence type="ECO:0000313" key="2">
    <source>
        <dbReference type="EMBL" id="KAL3762006.1"/>
    </source>
</evidence>
<dbReference type="SMART" id="SM00028">
    <property type="entry name" value="TPR"/>
    <property type="match status" value="2"/>
</dbReference>
<keyword evidence="3" id="KW-1185">Reference proteome</keyword>
<evidence type="ECO:0000313" key="3">
    <source>
        <dbReference type="Proteomes" id="UP001530315"/>
    </source>
</evidence>
<proteinExistence type="predicted"/>
<comment type="caution">
    <text evidence="2">The sequence shown here is derived from an EMBL/GenBank/DDBJ whole genome shotgun (WGS) entry which is preliminary data.</text>
</comment>
<dbReference type="Gene3D" id="1.25.40.10">
    <property type="entry name" value="Tetratricopeptide repeat domain"/>
    <property type="match status" value="1"/>
</dbReference>
<dbReference type="AlphaFoldDB" id="A0ABD3MJ49"/>
<dbReference type="SUPFAM" id="SSF48452">
    <property type="entry name" value="TPR-like"/>
    <property type="match status" value="1"/>
</dbReference>
<dbReference type="InterPro" id="IPR011990">
    <property type="entry name" value="TPR-like_helical_dom_sf"/>
</dbReference>
<dbReference type="Proteomes" id="UP001530315">
    <property type="component" value="Unassembled WGS sequence"/>
</dbReference>
<protein>
    <submittedName>
        <fullName evidence="2">Uncharacterized protein</fullName>
    </submittedName>
</protein>